<dbReference type="NCBIfam" id="NF033516">
    <property type="entry name" value="transpos_IS3"/>
    <property type="match status" value="1"/>
</dbReference>
<gene>
    <name evidence="4" type="ORF">MALV_55120</name>
</gene>
<feature type="region of interest" description="Disordered" evidence="2">
    <location>
        <begin position="1"/>
        <end position="23"/>
    </location>
</feature>
<protein>
    <recommendedName>
        <fullName evidence="3">Integrase catalytic domain-containing protein</fullName>
    </recommendedName>
</protein>
<organism evidence="4 5">
    <name type="scientific">Mycolicibacterium alvei</name>
    <dbReference type="NCBI Taxonomy" id="67081"/>
    <lineage>
        <taxon>Bacteria</taxon>
        <taxon>Bacillati</taxon>
        <taxon>Actinomycetota</taxon>
        <taxon>Actinomycetes</taxon>
        <taxon>Mycobacteriales</taxon>
        <taxon>Mycobacteriaceae</taxon>
        <taxon>Mycolicibacterium</taxon>
    </lineage>
</organism>
<evidence type="ECO:0000256" key="2">
    <source>
        <dbReference type="SAM" id="MobiDB-lite"/>
    </source>
</evidence>
<dbReference type="InterPro" id="IPR001584">
    <property type="entry name" value="Integrase_cat-core"/>
</dbReference>
<dbReference type="Proteomes" id="UP000466906">
    <property type="component" value="Plasmid pJCM12272"/>
</dbReference>
<dbReference type="Gene3D" id="3.30.420.10">
    <property type="entry name" value="Ribonuclease H-like superfamily/Ribonuclease H"/>
    <property type="match status" value="1"/>
</dbReference>
<dbReference type="GO" id="GO:0003676">
    <property type="term" value="F:nucleic acid binding"/>
    <property type="evidence" value="ECO:0007669"/>
    <property type="project" value="InterPro"/>
</dbReference>
<dbReference type="GO" id="GO:0015074">
    <property type="term" value="P:DNA integration"/>
    <property type="evidence" value="ECO:0007669"/>
    <property type="project" value="InterPro"/>
</dbReference>
<dbReference type="EMBL" id="AP022566">
    <property type="protein sequence ID" value="BBX30387.1"/>
    <property type="molecule type" value="Genomic_DNA"/>
</dbReference>
<dbReference type="InterPro" id="IPR050900">
    <property type="entry name" value="Transposase_IS3/IS150/IS904"/>
</dbReference>
<keyword evidence="1" id="KW-0175">Coiled coil</keyword>
<reference evidence="4 5" key="1">
    <citation type="journal article" date="2019" name="Emerg. Microbes Infect.">
        <title>Comprehensive subspecies identification of 175 nontuberculous mycobacteria species based on 7547 genomic profiles.</title>
        <authorList>
            <person name="Matsumoto Y."/>
            <person name="Kinjo T."/>
            <person name="Motooka D."/>
            <person name="Nabeya D."/>
            <person name="Jung N."/>
            <person name="Uechi K."/>
            <person name="Horii T."/>
            <person name="Iida T."/>
            <person name="Fujita J."/>
            <person name="Nakamura S."/>
        </authorList>
    </citation>
    <scope>NUCLEOTIDE SEQUENCE [LARGE SCALE GENOMIC DNA]</scope>
    <source>
        <strain evidence="4 5">JCM 12272</strain>
        <plasmid evidence="4">pJCM12272</plasmid>
    </source>
</reference>
<evidence type="ECO:0000256" key="1">
    <source>
        <dbReference type="SAM" id="Coils"/>
    </source>
</evidence>
<evidence type="ECO:0000313" key="5">
    <source>
        <dbReference type="Proteomes" id="UP000466906"/>
    </source>
</evidence>
<feature type="coiled-coil region" evidence="1">
    <location>
        <begin position="84"/>
        <end position="111"/>
    </location>
</feature>
<keyword evidence="4" id="KW-0614">Plasmid</keyword>
<name>A0A6N4V3A6_9MYCO</name>
<dbReference type="KEGG" id="malv:MALV_55120"/>
<feature type="domain" description="Integrase catalytic" evidence="3">
    <location>
        <begin position="262"/>
        <end position="424"/>
    </location>
</feature>
<proteinExistence type="predicted"/>
<dbReference type="Pfam" id="PF00665">
    <property type="entry name" value="rve"/>
    <property type="match status" value="1"/>
</dbReference>
<evidence type="ECO:0000313" key="4">
    <source>
        <dbReference type="EMBL" id="BBX30387.1"/>
    </source>
</evidence>
<dbReference type="PANTHER" id="PTHR46889:SF4">
    <property type="entry name" value="TRANSPOSASE INSO FOR INSERTION SEQUENCE ELEMENT IS911B-RELATED"/>
    <property type="match status" value="1"/>
</dbReference>
<dbReference type="InterPro" id="IPR048020">
    <property type="entry name" value="Transpos_IS3"/>
</dbReference>
<dbReference type="AlphaFoldDB" id="A0A6N4V3A6"/>
<geneLocation type="plasmid" evidence="4 5">
    <name>pJCM12272</name>
</geneLocation>
<sequence length="481" mass="53248">MSVHDNERMDPTHPRADGPRRRRAFSAAEKLAHLEAYEQACEHGDGGGYLRREGLYSSSISEWRKQRDAGVLAGKQPGEKIGRLTAEQAEIARLKRENAQMSKRLATTEAALDIMGKAHALLESLSESGFRRATQEALTEAYGSLIAAGVPTRHAAALTGTVRSTAIRRRNTATAPTPTVSAQPVAEPANKLTDLQRCLVLEVLTSDRFVDLAPLQIYAQLLDEGLYLCSVSTMYRVLRENRQVKERRRLARHPAKACPELVATAPRQVYSWDITKLAGPVKGTYFDAYVMIDIYSRYLVGVHVHAHESGVLAKELIEQVFQVHGAPQVVHADRGTSMTSKTVAALLADLEVTRSHSRPRVSNDNPYSESLFKTLKYGPEFPERFGSLSEARQFMDAFAQWYNHEHRHTGIGLHTPADVHFGLAADKAADRQAVLAEARAQYPHRFSTTTIAPPKILNLPDTVWINPPAQHITQEADTTAA</sequence>
<dbReference type="PROSITE" id="PS50994">
    <property type="entry name" value="INTEGRASE"/>
    <property type="match status" value="1"/>
</dbReference>
<dbReference type="SUPFAM" id="SSF53098">
    <property type="entry name" value="Ribonuclease H-like"/>
    <property type="match status" value="1"/>
</dbReference>
<evidence type="ECO:0000259" key="3">
    <source>
        <dbReference type="PROSITE" id="PS50994"/>
    </source>
</evidence>
<dbReference type="PANTHER" id="PTHR46889">
    <property type="entry name" value="TRANSPOSASE INSF FOR INSERTION SEQUENCE IS3B-RELATED"/>
    <property type="match status" value="1"/>
</dbReference>
<feature type="compositionally biased region" description="Basic and acidic residues" evidence="2">
    <location>
        <begin position="1"/>
        <end position="19"/>
    </location>
</feature>
<dbReference type="InterPro" id="IPR036397">
    <property type="entry name" value="RNaseH_sf"/>
</dbReference>
<accession>A0A6N4V3A6</accession>
<dbReference type="InterPro" id="IPR012337">
    <property type="entry name" value="RNaseH-like_sf"/>
</dbReference>
<dbReference type="RefSeq" id="WP_407666185.1">
    <property type="nucleotide sequence ID" value="NZ_AP022566.1"/>
</dbReference>
<keyword evidence="5" id="KW-1185">Reference proteome</keyword>